<feature type="transmembrane region" description="Helical" evidence="2">
    <location>
        <begin position="57"/>
        <end position="76"/>
    </location>
</feature>
<evidence type="ECO:0000313" key="3">
    <source>
        <dbReference type="EMBL" id="KAL2729540.1"/>
    </source>
</evidence>
<keyword evidence="4" id="KW-1185">Reference proteome</keyword>
<name>A0ABD2BA23_VESSQ</name>
<reference evidence="3 4" key="1">
    <citation type="journal article" date="2024" name="Ann. Entomol. Soc. Am.">
        <title>Genomic analyses of the southern and eastern yellowjacket wasps (Hymenoptera: Vespidae) reveal evolutionary signatures of social life.</title>
        <authorList>
            <person name="Catto M.A."/>
            <person name="Caine P.B."/>
            <person name="Orr S.E."/>
            <person name="Hunt B.G."/>
            <person name="Goodisman M.A.D."/>
        </authorList>
    </citation>
    <scope>NUCLEOTIDE SEQUENCE [LARGE SCALE GENOMIC DNA]</scope>
    <source>
        <strain evidence="3">233</strain>
        <tissue evidence="3">Head and thorax</tissue>
    </source>
</reference>
<sequence length="126" mass="14545">MTNREYGFINELRRYLLFRESNRHSFSRNIAKYFLEYSTSTILNIEKRSVQFPRVSVNFFVFFFLPLVGSITMTTASTSTISNSSSNTFGFVTRRRSLRLNPPDESSGYNSPAKINLPRMPSPPIL</sequence>
<dbReference type="Proteomes" id="UP001607302">
    <property type="component" value="Unassembled WGS sequence"/>
</dbReference>
<evidence type="ECO:0000256" key="2">
    <source>
        <dbReference type="SAM" id="Phobius"/>
    </source>
</evidence>
<dbReference type="EMBL" id="JAUDFV010000130">
    <property type="protein sequence ID" value="KAL2729540.1"/>
    <property type="molecule type" value="Genomic_DNA"/>
</dbReference>
<accession>A0ABD2BA23</accession>
<dbReference type="AlphaFoldDB" id="A0ABD2BA23"/>
<protein>
    <submittedName>
        <fullName evidence="3">Uncharacterized protein</fullName>
    </submittedName>
</protein>
<evidence type="ECO:0000256" key="1">
    <source>
        <dbReference type="SAM" id="MobiDB-lite"/>
    </source>
</evidence>
<gene>
    <name evidence="3" type="ORF">V1478_005830</name>
</gene>
<evidence type="ECO:0000313" key="4">
    <source>
        <dbReference type="Proteomes" id="UP001607302"/>
    </source>
</evidence>
<keyword evidence="2" id="KW-1133">Transmembrane helix</keyword>
<feature type="region of interest" description="Disordered" evidence="1">
    <location>
        <begin position="98"/>
        <end position="126"/>
    </location>
</feature>
<proteinExistence type="predicted"/>
<comment type="caution">
    <text evidence="3">The sequence shown here is derived from an EMBL/GenBank/DDBJ whole genome shotgun (WGS) entry which is preliminary data.</text>
</comment>
<organism evidence="3 4">
    <name type="scientific">Vespula squamosa</name>
    <name type="common">Southern yellow jacket</name>
    <name type="synonym">Wasp</name>
    <dbReference type="NCBI Taxonomy" id="30214"/>
    <lineage>
        <taxon>Eukaryota</taxon>
        <taxon>Metazoa</taxon>
        <taxon>Ecdysozoa</taxon>
        <taxon>Arthropoda</taxon>
        <taxon>Hexapoda</taxon>
        <taxon>Insecta</taxon>
        <taxon>Pterygota</taxon>
        <taxon>Neoptera</taxon>
        <taxon>Endopterygota</taxon>
        <taxon>Hymenoptera</taxon>
        <taxon>Apocrita</taxon>
        <taxon>Aculeata</taxon>
        <taxon>Vespoidea</taxon>
        <taxon>Vespidae</taxon>
        <taxon>Vespinae</taxon>
        <taxon>Vespula</taxon>
    </lineage>
</organism>
<keyword evidence="2" id="KW-0472">Membrane</keyword>
<keyword evidence="2" id="KW-0812">Transmembrane</keyword>